<feature type="region of interest" description="Disordered" evidence="1">
    <location>
        <begin position="81"/>
        <end position="122"/>
    </location>
</feature>
<proteinExistence type="predicted"/>
<gene>
    <name evidence="3" type="ORF">BU14_0724s0002</name>
</gene>
<keyword evidence="4" id="KW-1185">Reference proteome</keyword>
<dbReference type="EMBL" id="KV919241">
    <property type="protein sequence ID" value="OSX70544.1"/>
    <property type="molecule type" value="Genomic_DNA"/>
</dbReference>
<keyword evidence="2" id="KW-0812">Transmembrane</keyword>
<feature type="transmembrane region" description="Helical" evidence="2">
    <location>
        <begin position="45"/>
        <end position="63"/>
    </location>
</feature>
<keyword evidence="2" id="KW-1133">Transmembrane helix</keyword>
<sequence length="122" mass="12996">MSLIKTRALVCSPSVSRVCIVVLRVVAVRGFAVCAVHIYCCRLFFFLGVSPLLLLAISPFTLVPRTARRASAVALAAAGTSIPPRGIQPSQSDHHPAALRRSRLSTAHPPAPSRCTGSERLP</sequence>
<keyword evidence="2" id="KW-0472">Membrane</keyword>
<evidence type="ECO:0000313" key="4">
    <source>
        <dbReference type="Proteomes" id="UP000218209"/>
    </source>
</evidence>
<reference evidence="3 4" key="1">
    <citation type="submission" date="2017-03" db="EMBL/GenBank/DDBJ databases">
        <title>WGS assembly of Porphyra umbilicalis.</title>
        <authorList>
            <person name="Brawley S.H."/>
            <person name="Blouin N.A."/>
            <person name="Ficko-Blean E."/>
            <person name="Wheeler G.L."/>
            <person name="Lohr M."/>
            <person name="Goodson H.V."/>
            <person name="Jenkins J.W."/>
            <person name="Blaby-Haas C.E."/>
            <person name="Helliwell K.E."/>
            <person name="Chan C."/>
            <person name="Marriage T."/>
            <person name="Bhattacharya D."/>
            <person name="Klein A.S."/>
            <person name="Badis Y."/>
            <person name="Brodie J."/>
            <person name="Cao Y."/>
            <person name="Collen J."/>
            <person name="Dittami S.M."/>
            <person name="Gachon C.M."/>
            <person name="Green B.R."/>
            <person name="Karpowicz S."/>
            <person name="Kim J.W."/>
            <person name="Kudahl U."/>
            <person name="Lin S."/>
            <person name="Michel G."/>
            <person name="Mittag M."/>
            <person name="Olson B.J."/>
            <person name="Pangilinan J."/>
            <person name="Peng Y."/>
            <person name="Qiu H."/>
            <person name="Shu S."/>
            <person name="Singer J.T."/>
            <person name="Smith A.G."/>
            <person name="Sprecher B.N."/>
            <person name="Wagner V."/>
            <person name="Wang W."/>
            <person name="Wang Z.-Y."/>
            <person name="Yan J."/>
            <person name="Yarish C."/>
            <person name="Zoeuner-Riek S."/>
            <person name="Zhuang Y."/>
            <person name="Zou Y."/>
            <person name="Lindquist E.A."/>
            <person name="Grimwood J."/>
            <person name="Barry K."/>
            <person name="Rokhsar D.S."/>
            <person name="Schmutz J."/>
            <person name="Stiller J.W."/>
            <person name="Grossman A.R."/>
            <person name="Prochnik S.E."/>
        </authorList>
    </citation>
    <scope>NUCLEOTIDE SEQUENCE [LARGE SCALE GENOMIC DNA]</scope>
    <source>
        <strain evidence="3">4086291</strain>
    </source>
</reference>
<organism evidence="3 4">
    <name type="scientific">Porphyra umbilicalis</name>
    <name type="common">Purple laver</name>
    <name type="synonym">Red alga</name>
    <dbReference type="NCBI Taxonomy" id="2786"/>
    <lineage>
        <taxon>Eukaryota</taxon>
        <taxon>Rhodophyta</taxon>
        <taxon>Bangiophyceae</taxon>
        <taxon>Bangiales</taxon>
        <taxon>Bangiaceae</taxon>
        <taxon>Porphyra</taxon>
    </lineage>
</organism>
<dbReference type="AlphaFoldDB" id="A0A1X6NPL1"/>
<accession>A0A1X6NPL1</accession>
<evidence type="ECO:0000313" key="3">
    <source>
        <dbReference type="EMBL" id="OSX70544.1"/>
    </source>
</evidence>
<evidence type="ECO:0000256" key="1">
    <source>
        <dbReference type="SAM" id="MobiDB-lite"/>
    </source>
</evidence>
<dbReference type="Proteomes" id="UP000218209">
    <property type="component" value="Unassembled WGS sequence"/>
</dbReference>
<name>A0A1X6NPL1_PORUM</name>
<protein>
    <submittedName>
        <fullName evidence="3">Uncharacterized protein</fullName>
    </submittedName>
</protein>
<feature type="transmembrane region" description="Helical" evidence="2">
    <location>
        <begin position="21"/>
        <end position="39"/>
    </location>
</feature>
<evidence type="ECO:0000256" key="2">
    <source>
        <dbReference type="SAM" id="Phobius"/>
    </source>
</evidence>